<protein>
    <submittedName>
        <fullName evidence="1">Uncharacterized protein</fullName>
    </submittedName>
</protein>
<gene>
    <name evidence="1" type="ORF">KIN20_030328</name>
</gene>
<evidence type="ECO:0000313" key="2">
    <source>
        <dbReference type="Proteomes" id="UP001196413"/>
    </source>
</evidence>
<keyword evidence="2" id="KW-1185">Reference proteome</keyword>
<comment type="caution">
    <text evidence="1">The sequence shown here is derived from an EMBL/GenBank/DDBJ whole genome shotgun (WGS) entry which is preliminary data.</text>
</comment>
<evidence type="ECO:0000313" key="1">
    <source>
        <dbReference type="EMBL" id="KAJ1368962.1"/>
    </source>
</evidence>
<dbReference type="Proteomes" id="UP001196413">
    <property type="component" value="Unassembled WGS sequence"/>
</dbReference>
<reference evidence="1" key="1">
    <citation type="submission" date="2021-06" db="EMBL/GenBank/DDBJ databases">
        <title>Parelaphostrongylus tenuis whole genome reference sequence.</title>
        <authorList>
            <person name="Garwood T.J."/>
            <person name="Larsen P.A."/>
            <person name="Fountain-Jones N.M."/>
            <person name="Garbe J.R."/>
            <person name="Macchietto M.G."/>
            <person name="Kania S.A."/>
            <person name="Gerhold R.W."/>
            <person name="Richards J.E."/>
            <person name="Wolf T.M."/>
        </authorList>
    </citation>
    <scope>NUCLEOTIDE SEQUENCE</scope>
    <source>
        <strain evidence="1">MNPRO001-30</strain>
        <tissue evidence="1">Meninges</tissue>
    </source>
</reference>
<accession>A0AAD5WG87</accession>
<sequence length="96" mass="10917">MCSLPTLNQSMLTDIEYRCDLSKRLRDFVAARTRAHAVTAFTTLLVAMRQCIANRAIWMLASGPFRSHFFSTLILSVVTENQSSCVWLSHFYLANV</sequence>
<proteinExistence type="predicted"/>
<dbReference type="AlphaFoldDB" id="A0AAD5WG87"/>
<dbReference type="EMBL" id="JAHQIW010006368">
    <property type="protein sequence ID" value="KAJ1368962.1"/>
    <property type="molecule type" value="Genomic_DNA"/>
</dbReference>
<name>A0AAD5WG87_PARTN</name>
<organism evidence="1 2">
    <name type="scientific">Parelaphostrongylus tenuis</name>
    <name type="common">Meningeal worm</name>
    <dbReference type="NCBI Taxonomy" id="148309"/>
    <lineage>
        <taxon>Eukaryota</taxon>
        <taxon>Metazoa</taxon>
        <taxon>Ecdysozoa</taxon>
        <taxon>Nematoda</taxon>
        <taxon>Chromadorea</taxon>
        <taxon>Rhabditida</taxon>
        <taxon>Rhabditina</taxon>
        <taxon>Rhabditomorpha</taxon>
        <taxon>Strongyloidea</taxon>
        <taxon>Metastrongylidae</taxon>
        <taxon>Parelaphostrongylus</taxon>
    </lineage>
</organism>